<dbReference type="NCBIfam" id="TIGR02887">
    <property type="entry name" value="spore_ger_x_C"/>
    <property type="match status" value="1"/>
</dbReference>
<evidence type="ECO:0000256" key="2">
    <source>
        <dbReference type="ARBA" id="ARBA00007886"/>
    </source>
</evidence>
<dbReference type="InterPro" id="IPR008844">
    <property type="entry name" value="Spore_GerAC-like"/>
</dbReference>
<keyword evidence="5" id="KW-0472">Membrane</keyword>
<evidence type="ECO:0000256" key="7">
    <source>
        <dbReference type="ARBA" id="ARBA00023288"/>
    </source>
</evidence>
<keyword evidence="7" id="KW-0449">Lipoprotein</keyword>
<reference evidence="10 11" key="1">
    <citation type="submission" date="2020-08" db="EMBL/GenBank/DDBJ databases">
        <title>Genomic Encyclopedia of Type Strains, Phase III (KMG-III): the genomes of soil and plant-associated and newly described type strains.</title>
        <authorList>
            <person name="Whitman W."/>
        </authorList>
    </citation>
    <scope>NUCLEOTIDE SEQUENCE [LARGE SCALE GENOMIC DNA]</scope>
    <source>
        <strain evidence="10 11">CECT 5862</strain>
    </source>
</reference>
<dbReference type="InterPro" id="IPR057336">
    <property type="entry name" value="GerAC_N"/>
</dbReference>
<keyword evidence="6" id="KW-0564">Palmitate</keyword>
<dbReference type="PANTHER" id="PTHR35789:SF1">
    <property type="entry name" value="SPORE GERMINATION PROTEIN B3"/>
    <property type="match status" value="1"/>
</dbReference>
<dbReference type="Proteomes" id="UP000570361">
    <property type="component" value="Unassembled WGS sequence"/>
</dbReference>
<evidence type="ECO:0000256" key="4">
    <source>
        <dbReference type="ARBA" id="ARBA00022729"/>
    </source>
</evidence>
<dbReference type="InterPro" id="IPR038501">
    <property type="entry name" value="Spore_GerAC_C_sf"/>
</dbReference>
<evidence type="ECO:0000259" key="8">
    <source>
        <dbReference type="Pfam" id="PF05504"/>
    </source>
</evidence>
<dbReference type="Pfam" id="PF25198">
    <property type="entry name" value="Spore_GerAC_N"/>
    <property type="match status" value="1"/>
</dbReference>
<dbReference type="Gene3D" id="6.20.190.10">
    <property type="entry name" value="Nutrient germinant receptor protein C, domain 1"/>
    <property type="match status" value="1"/>
</dbReference>
<protein>
    <submittedName>
        <fullName evidence="10">Spore germination protein KC</fullName>
    </submittedName>
</protein>
<comment type="caution">
    <text evidence="10">The sequence shown here is derived from an EMBL/GenBank/DDBJ whole genome shotgun (WGS) entry which is preliminary data.</text>
</comment>
<comment type="similarity">
    <text evidence="2">Belongs to the GerABKC lipoprotein family.</text>
</comment>
<evidence type="ECO:0000256" key="3">
    <source>
        <dbReference type="ARBA" id="ARBA00022544"/>
    </source>
</evidence>
<dbReference type="GO" id="GO:0016020">
    <property type="term" value="C:membrane"/>
    <property type="evidence" value="ECO:0007669"/>
    <property type="project" value="UniProtKB-SubCell"/>
</dbReference>
<dbReference type="EMBL" id="JACHXK010000013">
    <property type="protein sequence ID" value="MBB3112643.1"/>
    <property type="molecule type" value="Genomic_DNA"/>
</dbReference>
<keyword evidence="3" id="KW-0309">Germination</keyword>
<dbReference type="InterPro" id="IPR046953">
    <property type="entry name" value="Spore_GerAC-like_C"/>
</dbReference>
<sequence length="399" mass="44347">MRHRAWLLVLLLMPMFLGGCWSRRELNELSIASAIGIDRQDDQYLLSVQVVNPSSIAKKQGDNTTPIIVYSAKGVSLNEAVRRLTSSISRKIFFSHIRIVVLSEEVAKRGIAKPVDFLMRGNEIRSDFTVLIAKGDSAKDVLGVTTPMEKISANFIFNALEVANKEWSPVASVKLDDLSNLLLGTGMSPVLSGVRVVGDPAEGRLDQNVKSATPPVRIQHTGIGIFKQDKLVGWLNERESRGYSVLTNRVRRSSVHLVCPEGGIIGIDTSNVKADFKGKIIDNKPQVWVDVQYQGNISSVECPIDLSDPSVLEQMNHQLEAFGQTNMEQVIRKAQSLGTDIFGFGLELHRVNPTYWKQVERQWDEEFKKLVVHLQVKAMITGTGTISESPVRKMEEDGL</sequence>
<organism evidence="10 11">
    <name type="scientific">Paenibacillus phyllosphaerae</name>
    <dbReference type="NCBI Taxonomy" id="274593"/>
    <lineage>
        <taxon>Bacteria</taxon>
        <taxon>Bacillati</taxon>
        <taxon>Bacillota</taxon>
        <taxon>Bacilli</taxon>
        <taxon>Bacillales</taxon>
        <taxon>Paenibacillaceae</taxon>
        <taxon>Paenibacillus</taxon>
    </lineage>
</organism>
<keyword evidence="11" id="KW-1185">Reference proteome</keyword>
<name>A0A7W5B1I6_9BACL</name>
<dbReference type="PANTHER" id="PTHR35789">
    <property type="entry name" value="SPORE GERMINATION PROTEIN B3"/>
    <property type="match status" value="1"/>
</dbReference>
<dbReference type="RefSeq" id="WP_183602757.1">
    <property type="nucleotide sequence ID" value="NZ_JACHXK010000013.1"/>
</dbReference>
<feature type="domain" description="Spore germination protein N-terminal" evidence="9">
    <location>
        <begin position="23"/>
        <end position="195"/>
    </location>
</feature>
<evidence type="ECO:0000256" key="6">
    <source>
        <dbReference type="ARBA" id="ARBA00023139"/>
    </source>
</evidence>
<dbReference type="Pfam" id="PF05504">
    <property type="entry name" value="Spore_GerAC"/>
    <property type="match status" value="1"/>
</dbReference>
<evidence type="ECO:0000259" key="9">
    <source>
        <dbReference type="Pfam" id="PF25198"/>
    </source>
</evidence>
<dbReference type="AlphaFoldDB" id="A0A7W5B1I6"/>
<comment type="subcellular location">
    <subcellularLocation>
        <location evidence="1">Membrane</location>
        <topology evidence="1">Lipid-anchor</topology>
    </subcellularLocation>
</comment>
<feature type="domain" description="Spore germination GerAC-like C-terminal" evidence="8">
    <location>
        <begin position="221"/>
        <end position="384"/>
    </location>
</feature>
<dbReference type="GO" id="GO:0009847">
    <property type="term" value="P:spore germination"/>
    <property type="evidence" value="ECO:0007669"/>
    <property type="project" value="InterPro"/>
</dbReference>
<gene>
    <name evidence="10" type="ORF">FHS18_004744</name>
</gene>
<dbReference type="Gene3D" id="3.30.300.210">
    <property type="entry name" value="Nutrient germinant receptor protein C, domain 3"/>
    <property type="match status" value="1"/>
</dbReference>
<proteinExistence type="inferred from homology"/>
<keyword evidence="4" id="KW-0732">Signal</keyword>
<evidence type="ECO:0000256" key="5">
    <source>
        <dbReference type="ARBA" id="ARBA00023136"/>
    </source>
</evidence>
<evidence type="ECO:0000256" key="1">
    <source>
        <dbReference type="ARBA" id="ARBA00004635"/>
    </source>
</evidence>
<evidence type="ECO:0000313" key="11">
    <source>
        <dbReference type="Proteomes" id="UP000570361"/>
    </source>
</evidence>
<evidence type="ECO:0000313" key="10">
    <source>
        <dbReference type="EMBL" id="MBB3112643.1"/>
    </source>
</evidence>
<dbReference type="PROSITE" id="PS51257">
    <property type="entry name" value="PROKAR_LIPOPROTEIN"/>
    <property type="match status" value="1"/>
</dbReference>
<accession>A0A7W5B1I6</accession>